<keyword evidence="3 7" id="KW-0347">Helicase</keyword>
<dbReference type="PROSITE" id="PS51192">
    <property type="entry name" value="HELICASE_ATP_BIND_1"/>
    <property type="match status" value="1"/>
</dbReference>
<dbReference type="Gene3D" id="3.40.50.300">
    <property type="entry name" value="P-loop containing nucleotide triphosphate hydrolases"/>
    <property type="match status" value="2"/>
</dbReference>
<accession>A0A399FA53</accession>
<dbReference type="Pfam" id="PF00656">
    <property type="entry name" value="Peptidase_C14"/>
    <property type="match status" value="1"/>
</dbReference>
<dbReference type="RefSeq" id="WP_119356110.1">
    <property type="nucleotide sequence ID" value="NZ_BJXM01000003.1"/>
</dbReference>
<evidence type="ECO:0000256" key="1">
    <source>
        <dbReference type="ARBA" id="ARBA00022741"/>
    </source>
</evidence>
<dbReference type="SUPFAM" id="SSF52129">
    <property type="entry name" value="Caspase-like"/>
    <property type="match status" value="1"/>
</dbReference>
<name>A0A399FA53_9DEIN</name>
<dbReference type="InterPro" id="IPR050474">
    <property type="entry name" value="Hel308_SKI2-like"/>
</dbReference>
<dbReference type="Pfam" id="PF00271">
    <property type="entry name" value="Helicase_C"/>
    <property type="match status" value="1"/>
</dbReference>
<evidence type="ECO:0000256" key="2">
    <source>
        <dbReference type="ARBA" id="ARBA00022801"/>
    </source>
</evidence>
<dbReference type="EC" id="3.6.4.-" evidence="7"/>
<dbReference type="GO" id="GO:0006508">
    <property type="term" value="P:proteolysis"/>
    <property type="evidence" value="ECO:0007669"/>
    <property type="project" value="InterPro"/>
</dbReference>
<keyword evidence="8" id="KW-1185">Reference proteome</keyword>
<dbReference type="GO" id="GO:0004197">
    <property type="term" value="F:cysteine-type endopeptidase activity"/>
    <property type="evidence" value="ECO:0007669"/>
    <property type="project" value="InterPro"/>
</dbReference>
<keyword evidence="1" id="KW-0547">Nucleotide-binding</keyword>
<dbReference type="Pfam" id="PF00270">
    <property type="entry name" value="DEAD"/>
    <property type="match status" value="1"/>
</dbReference>
<proteinExistence type="predicted"/>
<dbReference type="OrthoDB" id="9812126at2"/>
<feature type="domain" description="Helicase ATP-binding" evidence="5">
    <location>
        <begin position="292"/>
        <end position="465"/>
    </location>
</feature>
<keyword evidence="2 7" id="KW-0378">Hydrolase</keyword>
<dbReference type="SMART" id="SM00487">
    <property type="entry name" value="DEXDc"/>
    <property type="match status" value="1"/>
</dbReference>
<organism evidence="7 8">
    <name type="scientific">Meiothermus granaticius NBRC 107808</name>
    <dbReference type="NCBI Taxonomy" id="1227551"/>
    <lineage>
        <taxon>Bacteria</taxon>
        <taxon>Thermotogati</taxon>
        <taxon>Deinococcota</taxon>
        <taxon>Deinococci</taxon>
        <taxon>Thermales</taxon>
        <taxon>Thermaceae</taxon>
        <taxon>Meiothermus</taxon>
    </lineage>
</organism>
<dbReference type="Proteomes" id="UP000266178">
    <property type="component" value="Unassembled WGS sequence"/>
</dbReference>
<feature type="domain" description="Helicase C-terminal" evidence="6">
    <location>
        <begin position="515"/>
        <end position="710"/>
    </location>
</feature>
<dbReference type="PANTHER" id="PTHR47961:SF10">
    <property type="entry name" value="ATP-DEPENDENT DNA HELICASE HEL308"/>
    <property type="match status" value="1"/>
</dbReference>
<reference evidence="7 8" key="1">
    <citation type="submission" date="2018-08" db="EMBL/GenBank/DDBJ databases">
        <title>Meiothermus granaticius genome AF-68 sequencing project.</title>
        <authorList>
            <person name="Da Costa M.S."/>
            <person name="Albuquerque L."/>
            <person name="Raposo P."/>
            <person name="Froufe H.J.C."/>
            <person name="Barroso C.S."/>
            <person name="Egas C."/>
        </authorList>
    </citation>
    <scope>NUCLEOTIDE SEQUENCE [LARGE SCALE GENOMIC DNA]</scope>
    <source>
        <strain evidence="7 8">AF-68</strain>
    </source>
</reference>
<evidence type="ECO:0000313" key="7">
    <source>
        <dbReference type="EMBL" id="RIH93537.1"/>
    </source>
</evidence>
<sequence length="1012" mass="111508">MPTRAAFIGIDRYADADISDLTGAAQDARALWALFSDNVPDIDARLLIDEKASLVNIEEILERTLLEAAPDDTVILSFSGHGSDTHHLVPHDAMFADVPGSCLPMSRLAELFRSCQAKQLLLILDCCFSGGAPARVVHVDARVRSFASQPGIQSLVGEGRVILAACAEDEEALEVAGHGLLTRSFFQTLMDSEEAVNIFDLVSRIAEEVHAEAARRGHQQRPVILGAVVGGLLLPRLLPGAQYQTLFPSRIRRKISAAFDDLMAYNFPASIIDRWKDQYPNLNSLQVQAVNDFGLLDGDSLLVVAPTSSGKTFIGELALARAVSQGKKAVFLVPLRALVAEKYEQFEATYGQSLGLRVRRVSGDYADEDASLIRGKYDLAVLTYEMFLGLALNNPKILNDLGLVVLDEAHMLTDPGRGVVVELILSLIRSRRELEPQLQLVALSAVIGDLNHFHEWLGVAALVSSERPVPLVEGVLDRRGIYYYKDPVTGQAKQQQLIEQHRIIQRGGKSSAQDVLVPLLSELLKDPKEQVLVFRNVRGSAMGSANYLSQDLGLPPASSVIEALPQDDMSEASVRLRACLQGGTAFHTSDLSREERAIIEAAFRQKDSPIRVMTATTTLAAGVNTPATTVILAETEFMGEDGRAFRVAEVKNMAGRAGRLGIKDEGRAIILAEHDMQVHTLLSRYVMQDPEPMHSTFDPNDLETWVLRMLAQVGKVSLRQGLSLLSQTYGGYLLNRNRPDWAKNLELRLSELVKEMEQAGLVETFRGELALSALGGIAANSSLSYNSILRLLNIVRDMQPLSLSVADLLALAQVLPEMDAAAFPSNVKYEKDRAWKREVFQRVGNQIHHLLSKLAGADGAYDKRCKALCVLLDWIEGQPMGTIENRYYINPFARVAAGDVRSLSDRTRFHLRPVTAIVTHVRPDISLPENMLERLLQRLEYGLPDDSLELLKLRLLTRGEVLWLRERGILGLAQLATLTDSELTEVLGREKARRLQGSRPCREALSQNLPTA</sequence>
<dbReference type="InterPro" id="IPR011600">
    <property type="entry name" value="Pept_C14_caspase"/>
</dbReference>
<dbReference type="GO" id="GO:0005524">
    <property type="term" value="F:ATP binding"/>
    <property type="evidence" value="ECO:0007669"/>
    <property type="project" value="UniProtKB-KW"/>
</dbReference>
<dbReference type="Gene3D" id="3.40.50.1460">
    <property type="match status" value="1"/>
</dbReference>
<dbReference type="InterPro" id="IPR011545">
    <property type="entry name" value="DEAD/DEAH_box_helicase_dom"/>
</dbReference>
<dbReference type="PROSITE" id="PS51194">
    <property type="entry name" value="HELICASE_CTER"/>
    <property type="match status" value="1"/>
</dbReference>
<dbReference type="InterPro" id="IPR001650">
    <property type="entry name" value="Helicase_C-like"/>
</dbReference>
<dbReference type="InterPro" id="IPR014001">
    <property type="entry name" value="Helicase_ATP-bd"/>
</dbReference>
<evidence type="ECO:0000256" key="3">
    <source>
        <dbReference type="ARBA" id="ARBA00022806"/>
    </source>
</evidence>
<evidence type="ECO:0000313" key="8">
    <source>
        <dbReference type="Proteomes" id="UP000266178"/>
    </source>
</evidence>
<dbReference type="SUPFAM" id="SSF52540">
    <property type="entry name" value="P-loop containing nucleoside triphosphate hydrolases"/>
    <property type="match status" value="1"/>
</dbReference>
<evidence type="ECO:0000259" key="5">
    <source>
        <dbReference type="PROSITE" id="PS51192"/>
    </source>
</evidence>
<dbReference type="InterPro" id="IPR029030">
    <property type="entry name" value="Caspase-like_dom_sf"/>
</dbReference>
<dbReference type="EMBL" id="QWLB01000005">
    <property type="protein sequence ID" value="RIH93537.1"/>
    <property type="molecule type" value="Genomic_DNA"/>
</dbReference>
<dbReference type="SMART" id="SM00490">
    <property type="entry name" value="HELICc"/>
    <property type="match status" value="1"/>
</dbReference>
<gene>
    <name evidence="7" type="primary">helY</name>
    <name evidence="7" type="ORF">Mgrana_00591</name>
</gene>
<comment type="caution">
    <text evidence="7">The sequence shown here is derived from an EMBL/GenBank/DDBJ whole genome shotgun (WGS) entry which is preliminary data.</text>
</comment>
<dbReference type="Gene3D" id="1.10.3380.20">
    <property type="match status" value="1"/>
</dbReference>
<dbReference type="InterPro" id="IPR027417">
    <property type="entry name" value="P-loop_NTPase"/>
</dbReference>
<dbReference type="AlphaFoldDB" id="A0A399FA53"/>
<keyword evidence="4" id="KW-0067">ATP-binding</keyword>
<evidence type="ECO:0000259" key="6">
    <source>
        <dbReference type="PROSITE" id="PS51194"/>
    </source>
</evidence>
<evidence type="ECO:0000256" key="4">
    <source>
        <dbReference type="ARBA" id="ARBA00022840"/>
    </source>
</evidence>
<dbReference type="GO" id="GO:0004386">
    <property type="term" value="F:helicase activity"/>
    <property type="evidence" value="ECO:0007669"/>
    <property type="project" value="UniProtKB-KW"/>
</dbReference>
<dbReference type="PANTHER" id="PTHR47961">
    <property type="entry name" value="DNA POLYMERASE THETA, PUTATIVE (AFU_ORTHOLOGUE AFUA_1G05260)-RELATED"/>
    <property type="match status" value="1"/>
</dbReference>
<dbReference type="SUPFAM" id="SSF158702">
    <property type="entry name" value="Sec63 N-terminal domain-like"/>
    <property type="match status" value="1"/>
</dbReference>
<protein>
    <submittedName>
        <fullName evidence="7">Putative helicase HelY</fullName>
        <ecNumber evidence="7">3.6.4.-</ecNumber>
    </submittedName>
</protein>
<dbReference type="GO" id="GO:0003676">
    <property type="term" value="F:nucleic acid binding"/>
    <property type="evidence" value="ECO:0007669"/>
    <property type="project" value="InterPro"/>
</dbReference>